<gene>
    <name evidence="6" type="ORF">PECUL_23A011717</name>
</gene>
<dbReference type="PANTHER" id="PTHR15504:SF0">
    <property type="entry name" value="CILIA- AND FLAGELLA-ASSOCIATED PROTEIN 45"/>
    <property type="match status" value="1"/>
</dbReference>
<reference evidence="6" key="1">
    <citation type="submission" date="2022-03" db="EMBL/GenBank/DDBJ databases">
        <authorList>
            <person name="Alioto T."/>
            <person name="Alioto T."/>
            <person name="Gomez Garrido J."/>
        </authorList>
    </citation>
    <scope>NUCLEOTIDE SEQUENCE</scope>
</reference>
<evidence type="ECO:0000256" key="2">
    <source>
        <dbReference type="ARBA" id="ARBA00022846"/>
    </source>
</evidence>
<evidence type="ECO:0000313" key="7">
    <source>
        <dbReference type="Proteomes" id="UP001295444"/>
    </source>
</evidence>
<dbReference type="GO" id="GO:0031514">
    <property type="term" value="C:motile cilium"/>
    <property type="evidence" value="ECO:0007669"/>
    <property type="project" value="UniProtKB-SubCell"/>
</dbReference>
<keyword evidence="7" id="KW-1185">Reference proteome</keyword>
<keyword evidence="2" id="KW-0282">Flagellum</keyword>
<proteinExistence type="predicted"/>
<dbReference type="Proteomes" id="UP001295444">
    <property type="component" value="Chromosome 09"/>
</dbReference>
<protein>
    <submittedName>
        <fullName evidence="6">Uncharacterized protein</fullName>
    </submittedName>
</protein>
<evidence type="ECO:0000256" key="4">
    <source>
        <dbReference type="ARBA" id="ARBA00023273"/>
    </source>
</evidence>
<feature type="region of interest" description="Disordered" evidence="5">
    <location>
        <begin position="68"/>
        <end position="91"/>
    </location>
</feature>
<evidence type="ECO:0000256" key="5">
    <source>
        <dbReference type="SAM" id="MobiDB-lite"/>
    </source>
</evidence>
<dbReference type="AlphaFoldDB" id="A0AAD1SZ35"/>
<organism evidence="6 7">
    <name type="scientific">Pelobates cultripes</name>
    <name type="common">Western spadefoot toad</name>
    <dbReference type="NCBI Taxonomy" id="61616"/>
    <lineage>
        <taxon>Eukaryota</taxon>
        <taxon>Metazoa</taxon>
        <taxon>Chordata</taxon>
        <taxon>Craniata</taxon>
        <taxon>Vertebrata</taxon>
        <taxon>Euteleostomi</taxon>
        <taxon>Amphibia</taxon>
        <taxon>Batrachia</taxon>
        <taxon>Anura</taxon>
        <taxon>Pelobatoidea</taxon>
        <taxon>Pelobatidae</taxon>
        <taxon>Pelobates</taxon>
    </lineage>
</organism>
<keyword evidence="3" id="KW-0969">Cilium</keyword>
<dbReference type="PANTHER" id="PTHR15504">
    <property type="entry name" value="NASOPHARYNGEAL EPITHELIUM SPECIFIC PROTEIN 1"/>
    <property type="match status" value="1"/>
</dbReference>
<accession>A0AAD1SZ35</accession>
<evidence type="ECO:0000256" key="3">
    <source>
        <dbReference type="ARBA" id="ARBA00023069"/>
    </source>
</evidence>
<evidence type="ECO:0000256" key="1">
    <source>
        <dbReference type="ARBA" id="ARBA00004230"/>
    </source>
</evidence>
<evidence type="ECO:0000313" key="6">
    <source>
        <dbReference type="EMBL" id="CAH2315237.1"/>
    </source>
</evidence>
<dbReference type="EMBL" id="OW240920">
    <property type="protein sequence ID" value="CAH2315237.1"/>
    <property type="molecule type" value="Genomic_DNA"/>
</dbReference>
<keyword evidence="4" id="KW-0966">Cell projection</keyword>
<comment type="subcellular location">
    <subcellularLocation>
        <location evidence="1">Cell projection</location>
        <location evidence="1">Cilium</location>
        <location evidence="1">Flagellum</location>
    </subcellularLocation>
</comment>
<name>A0AAD1SZ35_PELCU</name>
<sequence length="246" mass="27745">MAQIVSHGDTGSYRTKALNYSNRALNSQVDKSFAVFGIKLPNDCAVALRDRGRRGKVAALPSLSHKFDSKQTVRSDLGPKPIVPPKDPSGKSIITSASDFQRILSAARIRTDKGREKHKMAVQASRGEKDMLVLVAEAKKDKAEFERVRRVQKDMVEKQRSQIMERTSQVKKEVGHLRQEFQGNRLKCLNPTMKAMQREKNPCLVREYLHELKEKQLEQLKIIGSPIKYASVVTRKAGVPQMVINP</sequence>
<dbReference type="InterPro" id="IPR033253">
    <property type="entry name" value="CFAP45"/>
</dbReference>